<dbReference type="InterPro" id="IPR001466">
    <property type="entry name" value="Beta-lactam-related"/>
</dbReference>
<accession>A0A6J6QH52</accession>
<dbReference type="Gene3D" id="3.40.710.10">
    <property type="entry name" value="DD-peptidase/beta-lactamase superfamily"/>
    <property type="match status" value="1"/>
</dbReference>
<dbReference type="InterPro" id="IPR050491">
    <property type="entry name" value="AmpC-like"/>
</dbReference>
<organism evidence="2">
    <name type="scientific">freshwater metagenome</name>
    <dbReference type="NCBI Taxonomy" id="449393"/>
    <lineage>
        <taxon>unclassified sequences</taxon>
        <taxon>metagenomes</taxon>
        <taxon>ecological metagenomes</taxon>
    </lineage>
</organism>
<feature type="domain" description="Beta-lactamase-related" evidence="1">
    <location>
        <begin position="9"/>
        <end position="273"/>
    </location>
</feature>
<name>A0A6J6QH52_9ZZZZ</name>
<reference evidence="2" key="1">
    <citation type="submission" date="2020-05" db="EMBL/GenBank/DDBJ databases">
        <authorList>
            <person name="Chiriac C."/>
            <person name="Salcher M."/>
            <person name="Ghai R."/>
            <person name="Kavagutti S V."/>
        </authorList>
    </citation>
    <scope>NUCLEOTIDE SEQUENCE</scope>
</reference>
<gene>
    <name evidence="2" type="ORF">UFOPK2399_01816</name>
</gene>
<protein>
    <submittedName>
        <fullName evidence="2">Unannotated protein</fullName>
    </submittedName>
</protein>
<sequence>MNKQAFSAHARALAAEHGVEALAAALSTPTATYRVTVGCKPRDRFHVASLTKPVTAWTALDVVGPNLAIGAWPGVTCGDLLSHFSGYQCEYGDLARFGDGADALQRASRSLQSLEPMVPPRTVWSYSNAGYWLAAAFAAAVGDAPYEELVRERVLAPLELSNTSFDVVKGETYPRARRPSGGLVSTIDELLVLAQALGGAPGERQRQRVADRLDGGYGLGMSCETVGAHEVWGHDGAWNGWRSTLVTIPTESIALVVIARGAATSKPLRALADSVFESTIGARRLAPSPILLGAHERGVFTGTYANERATATVRLTEAGIAVVLDEGTASETTLVAQPTAPNAFVVCGGVEDGTRFDFPLLASGSYALRLHSVMLRQAE</sequence>
<dbReference type="Pfam" id="PF00144">
    <property type="entry name" value="Beta-lactamase"/>
    <property type="match status" value="1"/>
</dbReference>
<dbReference type="SUPFAM" id="SSF56601">
    <property type="entry name" value="beta-lactamase/transpeptidase-like"/>
    <property type="match status" value="1"/>
</dbReference>
<proteinExistence type="predicted"/>
<dbReference type="PANTHER" id="PTHR46825">
    <property type="entry name" value="D-ALANYL-D-ALANINE-CARBOXYPEPTIDASE/ENDOPEPTIDASE AMPH"/>
    <property type="match status" value="1"/>
</dbReference>
<dbReference type="EMBL" id="CAEZXP010000008">
    <property type="protein sequence ID" value="CAB4708188.1"/>
    <property type="molecule type" value="Genomic_DNA"/>
</dbReference>
<dbReference type="PANTHER" id="PTHR46825:SF9">
    <property type="entry name" value="BETA-LACTAMASE-RELATED DOMAIN-CONTAINING PROTEIN"/>
    <property type="match status" value="1"/>
</dbReference>
<dbReference type="AlphaFoldDB" id="A0A6J6QH52"/>
<evidence type="ECO:0000259" key="1">
    <source>
        <dbReference type="Pfam" id="PF00144"/>
    </source>
</evidence>
<dbReference type="InterPro" id="IPR012338">
    <property type="entry name" value="Beta-lactam/transpept-like"/>
</dbReference>
<evidence type="ECO:0000313" key="2">
    <source>
        <dbReference type="EMBL" id="CAB4708188.1"/>
    </source>
</evidence>